<comment type="caution">
    <text evidence="2">The sequence shown here is derived from an EMBL/GenBank/DDBJ whole genome shotgun (WGS) entry which is preliminary data.</text>
</comment>
<dbReference type="InterPro" id="IPR002509">
    <property type="entry name" value="NODB_dom"/>
</dbReference>
<dbReference type="Pfam" id="PF11959">
    <property type="entry name" value="DUF3473"/>
    <property type="match status" value="1"/>
</dbReference>
<dbReference type="GO" id="GO:0016810">
    <property type="term" value="F:hydrolase activity, acting on carbon-nitrogen (but not peptide) bonds"/>
    <property type="evidence" value="ECO:0007669"/>
    <property type="project" value="InterPro"/>
</dbReference>
<evidence type="ECO:0000313" key="2">
    <source>
        <dbReference type="EMBL" id="RJO59927.1"/>
    </source>
</evidence>
<dbReference type="Pfam" id="PF01522">
    <property type="entry name" value="Polysacc_deac_1"/>
    <property type="match status" value="1"/>
</dbReference>
<dbReference type="PANTHER" id="PTHR47561">
    <property type="entry name" value="POLYSACCHARIDE DEACETYLASE FAMILY PROTEIN (AFU_ORTHOLOGUE AFUA_6G05030)"/>
    <property type="match status" value="1"/>
</dbReference>
<dbReference type="InterPro" id="IPR022560">
    <property type="entry name" value="DUF3473"/>
</dbReference>
<dbReference type="InterPro" id="IPR011330">
    <property type="entry name" value="Glyco_hydro/deAcase_b/a-brl"/>
</dbReference>
<dbReference type="Proteomes" id="UP000285655">
    <property type="component" value="Unassembled WGS sequence"/>
</dbReference>
<dbReference type="InterPro" id="IPR045235">
    <property type="entry name" value="PuuE_HpPgdA-like"/>
</dbReference>
<dbReference type="EMBL" id="QZJW01000056">
    <property type="protein sequence ID" value="RJO59927.1"/>
    <property type="molecule type" value="Genomic_DNA"/>
</dbReference>
<protein>
    <submittedName>
        <fullName evidence="2">DUF3473 domain-containing protein</fullName>
    </submittedName>
</protein>
<dbReference type="PANTHER" id="PTHR47561:SF1">
    <property type="entry name" value="POLYSACCHARIDE DEACETYLASE FAMILY PROTEIN (AFU_ORTHOLOGUE AFUA_6G05030)"/>
    <property type="match status" value="1"/>
</dbReference>
<dbReference type="PROSITE" id="PS51677">
    <property type="entry name" value="NODB"/>
    <property type="match status" value="1"/>
</dbReference>
<name>A0A419DA04_9BACT</name>
<accession>A0A419DA04</accession>
<evidence type="ECO:0000313" key="3">
    <source>
        <dbReference type="Proteomes" id="UP000285655"/>
    </source>
</evidence>
<feature type="domain" description="NodB homology" evidence="1">
    <location>
        <begin position="18"/>
        <end position="283"/>
    </location>
</feature>
<evidence type="ECO:0000259" key="1">
    <source>
        <dbReference type="PROSITE" id="PS51677"/>
    </source>
</evidence>
<gene>
    <name evidence="2" type="ORF">C4544_07290</name>
</gene>
<proteinExistence type="predicted"/>
<dbReference type="SUPFAM" id="SSF88713">
    <property type="entry name" value="Glycoside hydrolase/deacetylase"/>
    <property type="match status" value="1"/>
</dbReference>
<reference evidence="2 3" key="1">
    <citation type="journal article" date="2017" name="ISME J.">
        <title>Energy and carbon metabolisms in a deep terrestrial subsurface fluid microbial community.</title>
        <authorList>
            <person name="Momper L."/>
            <person name="Jungbluth S.P."/>
            <person name="Lee M.D."/>
            <person name="Amend J.P."/>
        </authorList>
    </citation>
    <scope>NUCLEOTIDE SEQUENCE [LARGE SCALE GENOMIC DNA]</scope>
    <source>
        <strain evidence="2">SURF_29</strain>
    </source>
</reference>
<dbReference type="AlphaFoldDB" id="A0A419DA04"/>
<dbReference type="CDD" id="cd10941">
    <property type="entry name" value="CE4_PuuE_HpPgdA_like_2"/>
    <property type="match status" value="1"/>
</dbReference>
<organism evidence="2 3">
    <name type="scientific">candidate division WS5 bacterium</name>
    <dbReference type="NCBI Taxonomy" id="2093353"/>
    <lineage>
        <taxon>Bacteria</taxon>
        <taxon>candidate division WS5</taxon>
    </lineage>
</organism>
<dbReference type="GO" id="GO:0005975">
    <property type="term" value="P:carbohydrate metabolic process"/>
    <property type="evidence" value="ECO:0007669"/>
    <property type="project" value="InterPro"/>
</dbReference>
<sequence>MNDNIPNILTFDIEDWYHCAFLNIPEKAWDSCEGRIEPQLNIILSLLRKTDNKATFFTVALLARRYPHLIRRIVDEGHELAWHSYSHKMVTELSEEEFESDLNNSLDIFSSITSQKIAGFRAPYWSVTDANKTYVARLLNKYGFLYDSSIFPFKTFQYGDNKAPRHPNALSAGSGNFIREIPPSVVEYLSFRVPFSGGFYFRMLPYPFVKSCISRINHEGYPAVIYLHPYDMDPSQPRVIRGFRERTIMYSNQNGCKKKFERLLNEFRFGRMDEYAGSLTLQI</sequence>
<dbReference type="Gene3D" id="3.20.20.370">
    <property type="entry name" value="Glycoside hydrolase/deacetylase"/>
    <property type="match status" value="1"/>
</dbReference>